<dbReference type="Proteomes" id="UP000825258">
    <property type="component" value="Chromosome"/>
</dbReference>
<proteinExistence type="predicted"/>
<evidence type="ECO:0000313" key="5">
    <source>
        <dbReference type="Proteomes" id="UP000825258"/>
    </source>
</evidence>
<keyword evidence="1" id="KW-0472">Membrane</keyword>
<evidence type="ECO:0000256" key="1">
    <source>
        <dbReference type="PROSITE-ProRule" id="PRU00473"/>
    </source>
</evidence>
<reference evidence="4 5" key="1">
    <citation type="submission" date="2021-06" db="EMBL/GenBank/DDBJ databases">
        <title>Whole genome sequences of Flavobacterium sp. KK2020170 and assembly.</title>
        <authorList>
            <person name="Kitahara K."/>
            <person name="Miyoshi S."/>
            <person name="Uesaka K."/>
        </authorList>
    </citation>
    <scope>NUCLEOTIDE SEQUENCE [LARGE SCALE GENOMIC DNA]</scope>
    <source>
        <strain evidence="4 5">KK2020170</strain>
    </source>
</reference>
<accession>A0ABN6HSG8</accession>
<evidence type="ECO:0000313" key="4">
    <source>
        <dbReference type="EMBL" id="BCY27549.1"/>
    </source>
</evidence>
<organism evidence="4 5">
    <name type="scientific">Flavobacterium okayamense</name>
    <dbReference type="NCBI Taxonomy" id="2830782"/>
    <lineage>
        <taxon>Bacteria</taxon>
        <taxon>Pseudomonadati</taxon>
        <taxon>Bacteroidota</taxon>
        <taxon>Flavobacteriia</taxon>
        <taxon>Flavobacteriales</taxon>
        <taxon>Flavobacteriaceae</taxon>
        <taxon>Flavobacterium</taxon>
    </lineage>
</organism>
<dbReference type="InterPro" id="IPR036737">
    <property type="entry name" value="OmpA-like_sf"/>
</dbReference>
<sequence>MTKKVLYLLGIAFTILLGTWLQYSFCCKTCNENKSVNNETKQIEVEIEKPKTNESTSPTSGFSFTTETSSFKTIDNFLFLSSDFNLLLPISDSINLGIEQLKSSLINSTSKFKINGSYTSEEENNSIFPDLGIARATSVKNYLISKGIPENKLSVSSSLANNPIKIGDTLTNSISYSLSSKISTTENISNNWESVKKEINSNPLRLYFNTGQSKISLTQAEKDKLGQIINYINNVSDSKILITGHTDNTTGPNNTNEYYSAKRAEFAKEYLVTNGISANKIVTQGKTASMPIADNNSEEGRAKNRRAEISIQ</sequence>
<dbReference type="Pfam" id="PF00691">
    <property type="entry name" value="OmpA"/>
    <property type="match status" value="1"/>
</dbReference>
<dbReference type="InterPro" id="IPR006665">
    <property type="entry name" value="OmpA-like"/>
</dbReference>
<evidence type="ECO:0000259" key="3">
    <source>
        <dbReference type="PROSITE" id="PS51123"/>
    </source>
</evidence>
<dbReference type="PANTHER" id="PTHR30329:SF21">
    <property type="entry name" value="LIPOPROTEIN YIAD-RELATED"/>
    <property type="match status" value="1"/>
</dbReference>
<feature type="domain" description="OmpA-like" evidence="3">
    <location>
        <begin position="195"/>
        <end position="312"/>
    </location>
</feature>
<dbReference type="PANTHER" id="PTHR30329">
    <property type="entry name" value="STATOR ELEMENT OF FLAGELLAR MOTOR COMPLEX"/>
    <property type="match status" value="1"/>
</dbReference>
<gene>
    <name evidence="4" type="ORF">KK2020170_04170</name>
</gene>
<dbReference type="Gene3D" id="3.30.1330.60">
    <property type="entry name" value="OmpA-like domain"/>
    <property type="match status" value="2"/>
</dbReference>
<protein>
    <recommendedName>
        <fullName evidence="3">OmpA-like domain-containing protein</fullName>
    </recommendedName>
</protein>
<evidence type="ECO:0000256" key="2">
    <source>
        <dbReference type="SAM" id="MobiDB-lite"/>
    </source>
</evidence>
<name>A0ABN6HSG8_9FLAO</name>
<keyword evidence="5" id="KW-1185">Reference proteome</keyword>
<dbReference type="PRINTS" id="PR01023">
    <property type="entry name" value="NAFLGMOTY"/>
</dbReference>
<dbReference type="EMBL" id="AP024749">
    <property type="protein sequence ID" value="BCY27549.1"/>
    <property type="molecule type" value="Genomic_DNA"/>
</dbReference>
<dbReference type="PROSITE" id="PS51123">
    <property type="entry name" value="OMPA_2"/>
    <property type="match status" value="1"/>
</dbReference>
<dbReference type="InterPro" id="IPR050330">
    <property type="entry name" value="Bact_OuterMem_StrucFunc"/>
</dbReference>
<feature type="compositionally biased region" description="Basic and acidic residues" evidence="2">
    <location>
        <begin position="298"/>
        <end position="312"/>
    </location>
</feature>
<dbReference type="RefSeq" id="WP_221259164.1">
    <property type="nucleotide sequence ID" value="NZ_AP024749.1"/>
</dbReference>
<dbReference type="CDD" id="cd07185">
    <property type="entry name" value="OmpA_C-like"/>
    <property type="match status" value="1"/>
</dbReference>
<feature type="region of interest" description="Disordered" evidence="2">
    <location>
        <begin position="291"/>
        <end position="312"/>
    </location>
</feature>
<dbReference type="SUPFAM" id="SSF103088">
    <property type="entry name" value="OmpA-like"/>
    <property type="match status" value="2"/>
</dbReference>